<protein>
    <recommendedName>
        <fullName evidence="5">Metallo-beta-lactamase domain-containing protein</fullName>
    </recommendedName>
</protein>
<keyword evidence="4" id="KW-0862">Zinc</keyword>
<dbReference type="InterPro" id="IPR001279">
    <property type="entry name" value="Metallo-B-lactamas"/>
</dbReference>
<dbReference type="SMART" id="SM00849">
    <property type="entry name" value="Lactamase_B"/>
    <property type="match status" value="1"/>
</dbReference>
<dbReference type="InterPro" id="IPR051453">
    <property type="entry name" value="MBL_Glyoxalase_II"/>
</dbReference>
<evidence type="ECO:0000259" key="5">
    <source>
        <dbReference type="SMART" id="SM00849"/>
    </source>
</evidence>
<name>A0A1F6B3X6_9BACT</name>
<dbReference type="PANTHER" id="PTHR46233:SF3">
    <property type="entry name" value="HYDROXYACYLGLUTATHIONE HYDROLASE GLOC"/>
    <property type="match status" value="1"/>
</dbReference>
<dbReference type="CDD" id="cd06262">
    <property type="entry name" value="metallo-hydrolase-like_MBL-fold"/>
    <property type="match status" value="1"/>
</dbReference>
<dbReference type="EMBL" id="MFJX01000001">
    <property type="protein sequence ID" value="OGG31620.1"/>
    <property type="molecule type" value="Genomic_DNA"/>
</dbReference>
<dbReference type="AlphaFoldDB" id="A0A1F6B3X6"/>
<dbReference type="Gene3D" id="3.60.15.10">
    <property type="entry name" value="Ribonuclease Z/Hydroxyacylglutathione hydrolase-like"/>
    <property type="match status" value="1"/>
</dbReference>
<dbReference type="InterPro" id="IPR036866">
    <property type="entry name" value="RibonucZ/Hydroxyglut_hydro"/>
</dbReference>
<gene>
    <name evidence="6" type="ORF">A3A63_00110</name>
</gene>
<evidence type="ECO:0000256" key="4">
    <source>
        <dbReference type="ARBA" id="ARBA00022833"/>
    </source>
</evidence>
<proteinExistence type="predicted"/>
<keyword evidence="3" id="KW-0378">Hydrolase</keyword>
<feature type="domain" description="Metallo-beta-lactamase" evidence="5">
    <location>
        <begin position="18"/>
        <end position="199"/>
    </location>
</feature>
<organism evidence="6 7">
    <name type="scientific">Candidatus Gottesmanbacteria bacterium RIFCSPLOWO2_01_FULL_46_9</name>
    <dbReference type="NCBI Taxonomy" id="1798394"/>
    <lineage>
        <taxon>Bacteria</taxon>
        <taxon>Candidatus Gottesmaniibacteriota</taxon>
    </lineage>
</organism>
<keyword evidence="2" id="KW-0479">Metal-binding</keyword>
<dbReference type="SUPFAM" id="SSF56281">
    <property type="entry name" value="Metallo-hydrolase/oxidoreductase"/>
    <property type="match status" value="1"/>
</dbReference>
<evidence type="ECO:0000313" key="7">
    <source>
        <dbReference type="Proteomes" id="UP000176450"/>
    </source>
</evidence>
<sequence>MKKESSVLLKKLTVGQMGVNCYILVDDVTRETVVIDPGDEASYLAGQLSELHARPVAILATHGHFDHILAAFELQMIYHIPFRMSAGDSFLLGRMSETAEHFLGHTIVELPPKITATLADHERIKFGGNNLAVFSLSGHTPGSVGFYCKKQQMLFVGDTIFSDGSVGRTDFSYSDSKKLEASISRILSLPDTTILYPGHGGETSVMKEKQYHSVKL</sequence>
<evidence type="ECO:0000313" key="6">
    <source>
        <dbReference type="EMBL" id="OGG31620.1"/>
    </source>
</evidence>
<reference evidence="6 7" key="1">
    <citation type="journal article" date="2016" name="Nat. Commun.">
        <title>Thousands of microbial genomes shed light on interconnected biogeochemical processes in an aquifer system.</title>
        <authorList>
            <person name="Anantharaman K."/>
            <person name="Brown C.T."/>
            <person name="Hug L.A."/>
            <person name="Sharon I."/>
            <person name="Castelle C.J."/>
            <person name="Probst A.J."/>
            <person name="Thomas B.C."/>
            <person name="Singh A."/>
            <person name="Wilkins M.J."/>
            <person name="Karaoz U."/>
            <person name="Brodie E.L."/>
            <person name="Williams K.H."/>
            <person name="Hubbard S.S."/>
            <person name="Banfield J.F."/>
        </authorList>
    </citation>
    <scope>NUCLEOTIDE SEQUENCE [LARGE SCALE GENOMIC DNA]</scope>
</reference>
<dbReference type="GO" id="GO:0046872">
    <property type="term" value="F:metal ion binding"/>
    <property type="evidence" value="ECO:0007669"/>
    <property type="project" value="UniProtKB-KW"/>
</dbReference>
<dbReference type="Proteomes" id="UP000176450">
    <property type="component" value="Unassembled WGS sequence"/>
</dbReference>
<evidence type="ECO:0000256" key="3">
    <source>
        <dbReference type="ARBA" id="ARBA00022801"/>
    </source>
</evidence>
<evidence type="ECO:0000256" key="1">
    <source>
        <dbReference type="ARBA" id="ARBA00001947"/>
    </source>
</evidence>
<comment type="cofactor">
    <cofactor evidence="1">
        <name>Zn(2+)</name>
        <dbReference type="ChEBI" id="CHEBI:29105"/>
    </cofactor>
</comment>
<dbReference type="Pfam" id="PF00753">
    <property type="entry name" value="Lactamase_B"/>
    <property type="match status" value="1"/>
</dbReference>
<accession>A0A1F6B3X6</accession>
<comment type="caution">
    <text evidence="6">The sequence shown here is derived from an EMBL/GenBank/DDBJ whole genome shotgun (WGS) entry which is preliminary data.</text>
</comment>
<dbReference type="GO" id="GO:0016787">
    <property type="term" value="F:hydrolase activity"/>
    <property type="evidence" value="ECO:0007669"/>
    <property type="project" value="UniProtKB-KW"/>
</dbReference>
<dbReference type="PANTHER" id="PTHR46233">
    <property type="entry name" value="HYDROXYACYLGLUTATHIONE HYDROLASE GLOC"/>
    <property type="match status" value="1"/>
</dbReference>
<evidence type="ECO:0000256" key="2">
    <source>
        <dbReference type="ARBA" id="ARBA00022723"/>
    </source>
</evidence>